<dbReference type="Proteomes" id="UP000266327">
    <property type="component" value="Unassembled WGS sequence"/>
</dbReference>
<dbReference type="Gene3D" id="2.70.98.10">
    <property type="match status" value="1"/>
</dbReference>
<reference evidence="2" key="1">
    <citation type="submission" date="2018-09" db="EMBL/GenBank/DDBJ databases">
        <authorList>
            <person name="Zhu H."/>
        </authorList>
    </citation>
    <scope>NUCLEOTIDE SEQUENCE [LARGE SCALE GENOMIC DNA]</scope>
    <source>
        <strain evidence="2">K1S02-23</strain>
    </source>
</reference>
<dbReference type="CDD" id="cd09023">
    <property type="entry name" value="Aldose_epim_Ec_c4013"/>
    <property type="match status" value="1"/>
</dbReference>
<protein>
    <submittedName>
        <fullName evidence="1">DUF4432 family protein</fullName>
    </submittedName>
</protein>
<dbReference type="InterPro" id="IPR014718">
    <property type="entry name" value="GH-type_carb-bd"/>
</dbReference>
<dbReference type="RefSeq" id="WP_119785260.1">
    <property type="nucleotide sequence ID" value="NZ_QYUQ01000002.1"/>
</dbReference>
<dbReference type="AlphaFoldDB" id="A0A3A3G033"/>
<dbReference type="GO" id="GO:0030246">
    <property type="term" value="F:carbohydrate binding"/>
    <property type="evidence" value="ECO:0007669"/>
    <property type="project" value="InterPro"/>
</dbReference>
<sequence>MSTSFDTLPAVSLSANASSCAPAAPFVRFMKLEGGLRDGVEVCEVHNGRLRLWLLPQRGMGIWKAWLDGFEIGWQAPIRGPVNPRFVPLAEPDGLGWLDGFDELLCRCGLESNGAPEFDARGILRYPLHGRIANLPARCVDAQIDAQTGEIAVSAEVDESRLHAQKLRLQSTTSSAAHSNTIRVRDRITNLSARQGSGQMLYHINFGAPLLDAGSRIHAPVRTLVPRTSHAAASVEQWDSIEAPDAQFQEQVYFLDLLADEQGQTQVLLHNASAERGVSLHFSRSQLPCFTLWKNTAAMADGYVVGLEPGINFPNPRSFEARHGRVAALDAGQSRELALDIEIHGSAASVAQAAAAIARLQATVTPTLHAAPLSGWSAEASRQD</sequence>
<comment type="caution">
    <text evidence="1">The sequence shown here is derived from an EMBL/GenBank/DDBJ whole genome shotgun (WGS) entry which is preliminary data.</text>
</comment>
<dbReference type="OrthoDB" id="6183686at2"/>
<gene>
    <name evidence="1" type="ORF">D3878_09560</name>
</gene>
<accession>A0A3A3G033</accession>
<dbReference type="EMBL" id="QYUQ01000002">
    <property type="protein sequence ID" value="RJG01797.1"/>
    <property type="molecule type" value="Genomic_DNA"/>
</dbReference>
<dbReference type="Pfam" id="PF14486">
    <property type="entry name" value="DUF4432"/>
    <property type="match status" value="1"/>
</dbReference>
<evidence type="ECO:0000313" key="1">
    <source>
        <dbReference type="EMBL" id="RJG01797.1"/>
    </source>
</evidence>
<dbReference type="InterPro" id="IPR027839">
    <property type="entry name" value="DUF4432"/>
</dbReference>
<proteinExistence type="predicted"/>
<name>A0A3A3G033_9BURK</name>
<evidence type="ECO:0000313" key="2">
    <source>
        <dbReference type="Proteomes" id="UP000266327"/>
    </source>
</evidence>
<keyword evidence="2" id="KW-1185">Reference proteome</keyword>
<organism evidence="1 2">
    <name type="scientific">Noviherbaspirillum sedimenti</name>
    <dbReference type="NCBI Taxonomy" id="2320865"/>
    <lineage>
        <taxon>Bacteria</taxon>
        <taxon>Pseudomonadati</taxon>
        <taxon>Pseudomonadota</taxon>
        <taxon>Betaproteobacteria</taxon>
        <taxon>Burkholderiales</taxon>
        <taxon>Oxalobacteraceae</taxon>
        <taxon>Noviherbaspirillum</taxon>
    </lineage>
</organism>